<evidence type="ECO:0008006" key="3">
    <source>
        <dbReference type="Google" id="ProtNLM"/>
    </source>
</evidence>
<reference evidence="2" key="1">
    <citation type="submission" date="2013-12" db="EMBL/GenBank/DDBJ databases">
        <title>The Genome Sequence of Aphanomyces invadans NJM9701.</title>
        <authorList>
            <consortium name="The Broad Institute Genomics Platform"/>
            <person name="Russ C."/>
            <person name="Tyler B."/>
            <person name="van West P."/>
            <person name="Dieguez-Uribeondo J."/>
            <person name="Young S.K."/>
            <person name="Zeng Q."/>
            <person name="Gargeya S."/>
            <person name="Fitzgerald M."/>
            <person name="Abouelleil A."/>
            <person name="Alvarado L."/>
            <person name="Chapman S.B."/>
            <person name="Gainer-Dewar J."/>
            <person name="Goldberg J."/>
            <person name="Griggs A."/>
            <person name="Gujja S."/>
            <person name="Hansen M."/>
            <person name="Howarth C."/>
            <person name="Imamovic A."/>
            <person name="Ireland A."/>
            <person name="Larimer J."/>
            <person name="McCowan C."/>
            <person name="Murphy C."/>
            <person name="Pearson M."/>
            <person name="Poon T.W."/>
            <person name="Priest M."/>
            <person name="Roberts A."/>
            <person name="Saif S."/>
            <person name="Shea T."/>
            <person name="Sykes S."/>
            <person name="Wortman J."/>
            <person name="Nusbaum C."/>
            <person name="Birren B."/>
        </authorList>
    </citation>
    <scope>NUCLEOTIDE SEQUENCE [LARGE SCALE GENOMIC DNA]</scope>
    <source>
        <strain evidence="2">NJM9701</strain>
    </source>
</reference>
<feature type="region of interest" description="Disordered" evidence="1">
    <location>
        <begin position="49"/>
        <end position="86"/>
    </location>
</feature>
<dbReference type="VEuPathDB" id="FungiDB:H310_04234"/>
<accession>A0A024UGD6</accession>
<gene>
    <name evidence="2" type="ORF">H310_04234</name>
</gene>
<dbReference type="AlphaFoldDB" id="A0A024UGD6"/>
<proteinExistence type="predicted"/>
<dbReference type="GeneID" id="20081284"/>
<evidence type="ECO:0000313" key="2">
    <source>
        <dbReference type="EMBL" id="ETW05275.1"/>
    </source>
</evidence>
<dbReference type="EMBL" id="KI913957">
    <property type="protein sequence ID" value="ETW05275.1"/>
    <property type="molecule type" value="Genomic_DNA"/>
</dbReference>
<name>A0A024UGD6_9STRA</name>
<evidence type="ECO:0000256" key="1">
    <source>
        <dbReference type="SAM" id="MobiDB-lite"/>
    </source>
</evidence>
<organism evidence="2">
    <name type="scientific">Aphanomyces invadans</name>
    <dbReference type="NCBI Taxonomy" id="157072"/>
    <lineage>
        <taxon>Eukaryota</taxon>
        <taxon>Sar</taxon>
        <taxon>Stramenopiles</taxon>
        <taxon>Oomycota</taxon>
        <taxon>Saprolegniomycetes</taxon>
        <taxon>Saprolegniales</taxon>
        <taxon>Verrucalvaceae</taxon>
        <taxon>Aphanomyces</taxon>
    </lineage>
</organism>
<dbReference type="eggNOG" id="ENOG502SW5Z">
    <property type="taxonomic scope" value="Eukaryota"/>
</dbReference>
<dbReference type="OrthoDB" id="76069at2759"/>
<sequence>MEDGRDVPPWTTIMDDLPFLIANDDGLTEQLTRVCDLLDDFPDDDLMDFDVASPRSSELSSSELDVQSTLPPPSSKKSKRTSFEVRQKHELQRLRDEVRELKTKLLHCESNKRDGSNDSFWKQAASIARAEKIKALHENEALHDAVTQQATFIEQMQRVFRKKPRLDTFRDIESESWQSYTLSAHASLRTAAIHAIADRQRSRMHHTFLRAGVLDRVDDLYRATFQPQSNGSIMFELVNHVTLAASYQSIGAALWQTMGNRHTTFQLNGVEETLEEIDACTVYGHVTSLSADGSVVWHSNLIRKYYPQPGKFQFVGRSVLDDALSPTAPGDMVDSKAAWVQIVPLGDTSCRLTFVVQVDLGQSFHTSDIDDIELAAMMKKLTIFPDAGKTPPIFPCLPSYVTDYDGSEVTSVALRNIIETGKSVQRALSGTIAGIIEAEQRCSPHDTAHQAFKVVM</sequence>
<dbReference type="RefSeq" id="XP_008866714.1">
    <property type="nucleotide sequence ID" value="XM_008868492.1"/>
</dbReference>
<protein>
    <recommendedName>
        <fullName evidence="3">START domain-containing protein</fullName>
    </recommendedName>
</protein>